<dbReference type="Ensembl" id="ENSSSCT00070001071.1">
    <property type="protein sequence ID" value="ENSSSCP00070000943.1"/>
    <property type="gene ID" value="ENSSSCG00070000578.1"/>
</dbReference>
<organism evidence="1 2">
    <name type="scientific">Sus scrofa</name>
    <name type="common">Pig</name>
    <dbReference type="NCBI Taxonomy" id="9823"/>
    <lineage>
        <taxon>Eukaryota</taxon>
        <taxon>Metazoa</taxon>
        <taxon>Chordata</taxon>
        <taxon>Craniata</taxon>
        <taxon>Vertebrata</taxon>
        <taxon>Euteleostomi</taxon>
        <taxon>Mammalia</taxon>
        <taxon>Eutheria</taxon>
        <taxon>Laurasiatheria</taxon>
        <taxon>Artiodactyla</taxon>
        <taxon>Suina</taxon>
        <taxon>Suidae</taxon>
        <taxon>Sus</taxon>
    </lineage>
</organism>
<dbReference type="Proteomes" id="UP000314985">
    <property type="component" value="Chromosome 14"/>
</dbReference>
<evidence type="ECO:0000313" key="1">
    <source>
        <dbReference type="Ensembl" id="ENSSSCP00070000943.1"/>
    </source>
</evidence>
<sequence length="76" mass="8233">SECGSPAVGVLLGCMWGGALAHGGGIFHILSQLISLLSIPEVFKEKPKVIISTPPCSLPTFWRILMKARLCSFHKR</sequence>
<proteinExistence type="predicted"/>
<reference evidence="1 2" key="1">
    <citation type="submission" date="2017-08" db="EMBL/GenBank/DDBJ databases">
        <title>USMARCv1.0.</title>
        <authorList>
            <person name="Hannum G.I."/>
            <person name="Koren S."/>
            <person name="Schroeder S.G."/>
            <person name="Chin S.C."/>
            <person name="Nonneman D.J."/>
            <person name="Becker S.A."/>
            <person name="Rosen B.D."/>
            <person name="Bickhart D.M."/>
            <person name="Putnam N.H."/>
            <person name="Green R.E."/>
            <person name="Tuggle C.K."/>
            <person name="Liu H."/>
            <person name="Rohrer G.A."/>
            <person name="Warr A."/>
            <person name="Hall R."/>
            <person name="Kim K."/>
            <person name="Hume D.A."/>
            <person name="Talbot R."/>
            <person name="Chow W."/>
            <person name="Howe K."/>
            <person name="Schwartz A.S."/>
            <person name="Watson M."/>
            <person name="Archibald A.L."/>
            <person name="Phillippy A.M."/>
            <person name="Smith T.P.L."/>
        </authorList>
    </citation>
    <scope>NUCLEOTIDE SEQUENCE [LARGE SCALE GENOMIC DNA]</scope>
</reference>
<protein>
    <submittedName>
        <fullName evidence="1">Uncharacterized protein</fullName>
    </submittedName>
</protein>
<reference evidence="1" key="2">
    <citation type="submission" date="2025-08" db="UniProtKB">
        <authorList>
            <consortium name="Ensembl"/>
        </authorList>
    </citation>
    <scope>IDENTIFICATION</scope>
</reference>
<evidence type="ECO:0000313" key="2">
    <source>
        <dbReference type="Proteomes" id="UP000314985"/>
    </source>
</evidence>
<dbReference type="AlphaFoldDB" id="A0A4X1SFF5"/>
<name>A0A4X1SFF5_PIG</name>
<accession>A0A4X1SFF5</accession>